<evidence type="ECO:0000313" key="5">
    <source>
        <dbReference type="EMBL" id="KAG2439233.1"/>
    </source>
</evidence>
<dbReference type="InterPro" id="IPR037624">
    <property type="entry name" value="Nup133-like"/>
</dbReference>
<sequence>MASFFGDTLGAFMLPRAVLELLQQPGGQHQAGVCPDSGFAWLLSGPQLFIWRYREGKEARLRVLTLPRAPAPSQPPAVALIAHGSAAGGAAAGSSSSGLGVAGPAPAAAPAAADGPLSVAVCDADGHLTVWLDAHHLAAPAEQQLLAPPVGAAARQPRGPLLSAFAAARLDLGAGPAFLAALSASDGSLHLVQVGSQGIFPKQLWSPPAAPERPGLVGALGGLLQRAYTDAFDPSARYLRRQPSARPAGRLHLGAVAGSGGSHYRLLVLTAESVDCWAISTGLRPSEALQWSFLNGLVRTHDSRRTAAALPPAAPASGGGAAALAAAAAAPPPQSGTVTGAANLDFAVCGPHVAVWMVETVRGGGPGAGVAERRETQQHVVQLLELLPEGGPGVCGGVHDVLEGYTEPAEASGSPVRRLLFSPASHSCLLARWQQQPPSQLLDGGGFGLLQGAYGGAAGGATSRTCRALWSWDALSGAATLLSEDPDTAAIGAGGADGAAGGDAAGRWVVLSATYGVVEIAAAAATPGAAAPVAAPAAAAGLDPAAAASHLLDAVLNQAAAIAAAGGNLQPLVAGLERRLGALGALSTTASQTATIGCYSTQLLDLLPKQWAGGAAAAAAAAATAAAPPGGGAAAGAVSVAEQLADKESRHALLLQCLAMSGVLHALAPSVLRTLIENSEKLAVVVALHRLQAHQRDTAGAGGAGGSPAAAAAALLSRLVAEAGQESSAREYEVLSPAEIFYARPSASVGHFVAALGRAADAVAAQAAGGLGHPGDSGLASLRAAVRDLGVLVAVAVNAAVGRRDLLAGSPLHLPAHEVAARLGAPDWLSGADSRAALGKLAAAIQSVRPAPSPAPSPSPSLELSHSLFGVTDVLLTCFASALAASRDPGVRAALLADYRATRSRCADDLLADALAEMRAATAAAAAPAADQNGAAPAPELLIWQVEALCRAHHCYGHLFEVCEALAAADPAGQAGRLHTHMATLQPEEGAAGGAESQTLAGYVYGRLLADGRPADLLDLPPQFRAGVATFLQSQPPAAASDLLATHLLRTSAFADAAAVLHQSVSAAAAGGGDKGGKGQGQGRVEEAAAAEAAGAGSLGGYRRLLSVARLAARAGGAPQVEAAALLQLRLLGLQARLGLPAGGAPMPPAVLLDEALAAAAAVSRAGGAAAAAASAPAKEAAVAAVEVLALMPAPERAAHASKWQLAWRAAFDADNWDDVAAARGAAARGTTAGEAQVLAATAVCRAAAACGGTDALGFGASVVDSAPLDQLARWLRAWATGGAAAGNGNGGRGGGSPAVVAARPPDAAAERRVEAVMGALGLGVDGARARGGEAVAGAGSALAGGGGGGEVAGVAGGALDMIVD</sequence>
<dbReference type="GO" id="GO:0017056">
    <property type="term" value="F:structural constituent of nuclear pore"/>
    <property type="evidence" value="ECO:0007669"/>
    <property type="project" value="InterPro"/>
</dbReference>
<dbReference type="GO" id="GO:0006606">
    <property type="term" value="P:protein import into nucleus"/>
    <property type="evidence" value="ECO:0007669"/>
    <property type="project" value="TreeGrafter"/>
</dbReference>
<gene>
    <name evidence="5" type="ORF">HXX76_004595</name>
</gene>
<accession>A0A835TA14</accession>
<dbReference type="GO" id="GO:0016973">
    <property type="term" value="P:poly(A)+ mRNA export from nucleus"/>
    <property type="evidence" value="ECO:0007669"/>
    <property type="project" value="TreeGrafter"/>
</dbReference>
<dbReference type="PANTHER" id="PTHR13405">
    <property type="entry name" value="NUCLEAR PORE COMPLEX PROTEIN NUP133"/>
    <property type="match status" value="1"/>
</dbReference>
<evidence type="ECO:0000313" key="6">
    <source>
        <dbReference type="Proteomes" id="UP000650467"/>
    </source>
</evidence>
<keyword evidence="6" id="KW-1185">Reference proteome</keyword>
<dbReference type="OrthoDB" id="532435at2759"/>
<dbReference type="GO" id="GO:0000972">
    <property type="term" value="P:transcription-dependent tethering of RNA polymerase II gene DNA at nuclear periphery"/>
    <property type="evidence" value="ECO:0007669"/>
    <property type="project" value="TreeGrafter"/>
</dbReference>
<keyword evidence="4" id="KW-0539">Nucleus</keyword>
<keyword evidence="3" id="KW-0813">Transport</keyword>
<name>A0A835TA14_CHLIN</name>
<comment type="similarity">
    <text evidence="2">Belongs to the nucleoporin Nup133 family.</text>
</comment>
<proteinExistence type="inferred from homology"/>
<dbReference type="GO" id="GO:0031080">
    <property type="term" value="C:nuclear pore outer ring"/>
    <property type="evidence" value="ECO:0007669"/>
    <property type="project" value="TreeGrafter"/>
</dbReference>
<evidence type="ECO:0000256" key="3">
    <source>
        <dbReference type="ARBA" id="ARBA00022448"/>
    </source>
</evidence>
<reference evidence="5" key="1">
    <citation type="journal article" date="2020" name="bioRxiv">
        <title>Comparative genomics of Chlamydomonas.</title>
        <authorList>
            <person name="Craig R.J."/>
            <person name="Hasan A.R."/>
            <person name="Ness R.W."/>
            <person name="Keightley P.D."/>
        </authorList>
    </citation>
    <scope>NUCLEOTIDE SEQUENCE</scope>
    <source>
        <strain evidence="5">SAG 7.73</strain>
    </source>
</reference>
<dbReference type="SUPFAM" id="SSF117289">
    <property type="entry name" value="Nucleoporin domain"/>
    <property type="match status" value="1"/>
</dbReference>
<evidence type="ECO:0000256" key="2">
    <source>
        <dbReference type="ARBA" id="ARBA00005569"/>
    </source>
</evidence>
<dbReference type="Gene3D" id="2.130.10.10">
    <property type="entry name" value="YVTN repeat-like/Quinoprotein amine dehydrogenase"/>
    <property type="match status" value="1"/>
</dbReference>
<comment type="subcellular location">
    <subcellularLocation>
        <location evidence="1">Nucleus</location>
    </subcellularLocation>
</comment>
<dbReference type="PANTHER" id="PTHR13405:SF11">
    <property type="entry name" value="NUCLEAR PORE COMPLEX PROTEIN NUP133"/>
    <property type="match status" value="1"/>
</dbReference>
<protein>
    <recommendedName>
        <fullName evidence="7">Nucleoporin Nup133/Nup155-like N-terminal domain-containing protein</fullName>
    </recommendedName>
</protein>
<evidence type="ECO:0008006" key="7">
    <source>
        <dbReference type="Google" id="ProtNLM"/>
    </source>
</evidence>
<organism evidence="5 6">
    <name type="scientific">Chlamydomonas incerta</name>
    <dbReference type="NCBI Taxonomy" id="51695"/>
    <lineage>
        <taxon>Eukaryota</taxon>
        <taxon>Viridiplantae</taxon>
        <taxon>Chlorophyta</taxon>
        <taxon>core chlorophytes</taxon>
        <taxon>Chlorophyceae</taxon>
        <taxon>CS clade</taxon>
        <taxon>Chlamydomonadales</taxon>
        <taxon>Chlamydomonadaceae</taxon>
        <taxon>Chlamydomonas</taxon>
    </lineage>
</organism>
<dbReference type="InterPro" id="IPR015943">
    <property type="entry name" value="WD40/YVTN_repeat-like_dom_sf"/>
</dbReference>
<evidence type="ECO:0000256" key="4">
    <source>
        <dbReference type="ARBA" id="ARBA00023242"/>
    </source>
</evidence>
<evidence type="ECO:0000256" key="1">
    <source>
        <dbReference type="ARBA" id="ARBA00004123"/>
    </source>
</evidence>
<dbReference type="EMBL" id="JAEHOC010000008">
    <property type="protein sequence ID" value="KAG2439233.1"/>
    <property type="molecule type" value="Genomic_DNA"/>
</dbReference>
<comment type="caution">
    <text evidence="5">The sequence shown here is derived from an EMBL/GenBank/DDBJ whole genome shotgun (WGS) entry which is preliminary data.</text>
</comment>
<dbReference type="Proteomes" id="UP000650467">
    <property type="component" value="Unassembled WGS sequence"/>
</dbReference>